<dbReference type="EMBL" id="VFPQ01000001">
    <property type="protein sequence ID" value="TQM74015.1"/>
    <property type="molecule type" value="Genomic_DNA"/>
</dbReference>
<dbReference type="Gene3D" id="1.20.1250.20">
    <property type="entry name" value="MFS general substrate transporter like domains"/>
    <property type="match status" value="1"/>
</dbReference>
<feature type="transmembrane region" description="Helical" evidence="5">
    <location>
        <begin position="152"/>
        <end position="175"/>
    </location>
</feature>
<dbReference type="PANTHER" id="PTHR42718:SF39">
    <property type="entry name" value="ACTINORHODIN TRANSPORTER-RELATED"/>
    <property type="match status" value="1"/>
</dbReference>
<feature type="transmembrane region" description="Helical" evidence="5">
    <location>
        <begin position="187"/>
        <end position="206"/>
    </location>
</feature>
<feature type="transmembrane region" description="Helical" evidence="5">
    <location>
        <begin position="421"/>
        <end position="441"/>
    </location>
</feature>
<evidence type="ECO:0000256" key="3">
    <source>
        <dbReference type="ARBA" id="ARBA00022989"/>
    </source>
</evidence>
<comment type="subcellular location">
    <subcellularLocation>
        <location evidence="1">Cell membrane</location>
        <topology evidence="1">Multi-pass membrane protein</topology>
    </subcellularLocation>
</comment>
<keyword evidence="2 5" id="KW-0812">Transmembrane</keyword>
<evidence type="ECO:0000256" key="2">
    <source>
        <dbReference type="ARBA" id="ARBA00022692"/>
    </source>
</evidence>
<keyword evidence="3 5" id="KW-1133">Transmembrane helix</keyword>
<evidence type="ECO:0000313" key="7">
    <source>
        <dbReference type="EMBL" id="TQM74015.1"/>
    </source>
</evidence>
<dbReference type="SUPFAM" id="SSF103473">
    <property type="entry name" value="MFS general substrate transporter"/>
    <property type="match status" value="1"/>
</dbReference>
<dbReference type="InterPro" id="IPR011701">
    <property type="entry name" value="MFS"/>
</dbReference>
<dbReference type="Pfam" id="PF07690">
    <property type="entry name" value="MFS_1"/>
    <property type="match status" value="1"/>
</dbReference>
<feature type="transmembrane region" description="Helical" evidence="5">
    <location>
        <begin position="94"/>
        <end position="113"/>
    </location>
</feature>
<proteinExistence type="predicted"/>
<feature type="transmembrane region" description="Helical" evidence="5">
    <location>
        <begin position="384"/>
        <end position="409"/>
    </location>
</feature>
<dbReference type="OrthoDB" id="783189at2"/>
<feature type="transmembrane region" description="Helical" evidence="5">
    <location>
        <begin position="292"/>
        <end position="315"/>
    </location>
</feature>
<protein>
    <submittedName>
        <fullName evidence="7">EmrB/QacA subfamily drug resistance transporter</fullName>
    </submittedName>
</protein>
<keyword evidence="4 5" id="KW-0472">Membrane</keyword>
<evidence type="ECO:0000259" key="6">
    <source>
        <dbReference type="PROSITE" id="PS50850"/>
    </source>
</evidence>
<feature type="transmembrane region" description="Helical" evidence="5">
    <location>
        <begin position="461"/>
        <end position="478"/>
    </location>
</feature>
<dbReference type="Gene3D" id="1.20.1720.10">
    <property type="entry name" value="Multidrug resistance protein D"/>
    <property type="match status" value="1"/>
</dbReference>
<evidence type="ECO:0000256" key="5">
    <source>
        <dbReference type="SAM" id="Phobius"/>
    </source>
</evidence>
<feature type="transmembrane region" description="Helical" evidence="5">
    <location>
        <begin position="243"/>
        <end position="262"/>
    </location>
</feature>
<comment type="caution">
    <text evidence="7">The sequence shown here is derived from an EMBL/GenBank/DDBJ whole genome shotgun (WGS) entry which is preliminary data.</text>
</comment>
<dbReference type="PROSITE" id="PS50850">
    <property type="entry name" value="MFS"/>
    <property type="match status" value="1"/>
</dbReference>
<accession>A0A543ITW5</accession>
<feature type="transmembrane region" description="Helical" evidence="5">
    <location>
        <begin position="353"/>
        <end position="372"/>
    </location>
</feature>
<evidence type="ECO:0000256" key="1">
    <source>
        <dbReference type="ARBA" id="ARBA00004651"/>
    </source>
</evidence>
<dbReference type="InterPro" id="IPR020846">
    <property type="entry name" value="MFS_dom"/>
</dbReference>
<dbReference type="GO" id="GO:0005886">
    <property type="term" value="C:plasma membrane"/>
    <property type="evidence" value="ECO:0007669"/>
    <property type="project" value="UniProtKB-SubCell"/>
</dbReference>
<keyword evidence="8" id="KW-1185">Reference proteome</keyword>
<organism evidence="7 8">
    <name type="scientific">Thermopolyspora flexuosa</name>
    <dbReference type="NCBI Taxonomy" id="103836"/>
    <lineage>
        <taxon>Bacteria</taxon>
        <taxon>Bacillati</taxon>
        <taxon>Actinomycetota</taxon>
        <taxon>Actinomycetes</taxon>
        <taxon>Streptosporangiales</taxon>
        <taxon>Streptosporangiaceae</taxon>
        <taxon>Thermopolyspora</taxon>
    </lineage>
</organism>
<feature type="transmembrane region" description="Helical" evidence="5">
    <location>
        <begin position="64"/>
        <end position="82"/>
    </location>
</feature>
<dbReference type="CDD" id="cd17321">
    <property type="entry name" value="MFS_MMR_MDR_like"/>
    <property type="match status" value="1"/>
</dbReference>
<feature type="transmembrane region" description="Helical" evidence="5">
    <location>
        <begin position="119"/>
        <end position="140"/>
    </location>
</feature>
<feature type="domain" description="Major facilitator superfamily (MFS) profile" evidence="6">
    <location>
        <begin position="28"/>
        <end position="483"/>
    </location>
</feature>
<evidence type="ECO:0000256" key="4">
    <source>
        <dbReference type="ARBA" id="ARBA00023136"/>
    </source>
</evidence>
<sequence length="489" mass="50269">MTTPVPDSMSAAPAPADAETGHRWRWTALVVLLAAEVMDLLDALVTHIAGPAVRADLGGGESTIQWLGACYTLALAAGLITGGRLGDIYGKKRMFLVGALGFAAGSLLCAVAWTPGTLLAARVVQGAFGAVMLPQGLGLIKTMFPPREMPLAFGLFGPVMGLASVGGPLLAGWLIDADLFGTGWRMIFIINLPVALLAVLAGWWVLPEARTARPPRLDLAGMLLVTAAGLLAIYPLVQGRELGWPAWTFAMMAASAGLFALFGRYEVARRRAGGDPLVVPELFRRRAFSGGLVTGLVFFAVIAGFSLVLSLYLQIGLGRSATDAGLAFLPWSIGSAIGAGAGAALVARLGRRLVHLGLAVMALGAGGLLVVLETAGQVTVWAMSPALVVAGLGMGAVMAPFFDIVLAGVEPRETGSASGALTAVQQLGGSFGVALLGTVFFQSGTALHAGTGFGGAIRTTLWLVLGMLALTFAVAYLLPRRARPGAGHP</sequence>
<evidence type="ECO:0000313" key="8">
    <source>
        <dbReference type="Proteomes" id="UP000319213"/>
    </source>
</evidence>
<feature type="transmembrane region" description="Helical" evidence="5">
    <location>
        <begin position="327"/>
        <end position="346"/>
    </location>
</feature>
<name>A0A543ITW5_9ACTN</name>
<dbReference type="Proteomes" id="UP000319213">
    <property type="component" value="Unassembled WGS sequence"/>
</dbReference>
<dbReference type="GO" id="GO:0022857">
    <property type="term" value="F:transmembrane transporter activity"/>
    <property type="evidence" value="ECO:0007669"/>
    <property type="project" value="InterPro"/>
</dbReference>
<dbReference type="InterPro" id="IPR036259">
    <property type="entry name" value="MFS_trans_sf"/>
</dbReference>
<dbReference type="AlphaFoldDB" id="A0A543ITW5"/>
<dbReference type="RefSeq" id="WP_142258249.1">
    <property type="nucleotide sequence ID" value="NZ_BMPV01000008.1"/>
</dbReference>
<gene>
    <name evidence="7" type="ORF">FHX40_0676</name>
</gene>
<dbReference type="PANTHER" id="PTHR42718">
    <property type="entry name" value="MAJOR FACILITATOR SUPERFAMILY MULTIDRUG TRANSPORTER MFSC"/>
    <property type="match status" value="1"/>
</dbReference>
<reference evidence="7 8" key="1">
    <citation type="submission" date="2019-06" db="EMBL/GenBank/DDBJ databases">
        <title>Sequencing the genomes of 1000 actinobacteria strains.</title>
        <authorList>
            <person name="Klenk H.-P."/>
        </authorList>
    </citation>
    <scope>NUCLEOTIDE SEQUENCE [LARGE SCALE GENOMIC DNA]</scope>
    <source>
        <strain evidence="7 8">DSM 43186</strain>
    </source>
</reference>
<feature type="transmembrane region" description="Helical" evidence="5">
    <location>
        <begin position="218"/>
        <end position="237"/>
    </location>
</feature>